<sequence>MKTRARTFIAALTVMATMAGLTSCAHSQPEPGYPICTENEIVTYEPTDTTKTVITIGRYTIFNSEPLQKALSERIPEASFAFVDAPGTNDVRAYVKEQAERNDLPDMVFSGMRVGSGEYAYDLSAEGFTGRYNLSALEKLSVDGALRQLPINSSVKGIFYNKTLFEEHGWEIPTTLDEFYDLCDAITAEGIRPFVPCLKYSVQDVGLGLTSREVFGTSEKRARYDDVVNKEASCEGLLEPYYETLKQLYDRGIVVESDFTSSLTQNRQAMYAGEIAMIPSDLSMYSLYEQEKPGCEIDFIGFPTDTPNERWMQMSLGVNMMASQKSMEDPQKKRILLDALDFLSSDEGQAVLFECFSGISNVKSYQQNIRPEFWDVKNCLDAGSIYFADRVGMTSDFETAFEWMRGNMTMQEIIEATDDFAPCNLYESMETPVIGKAAEDFTVLETSNLIADAMRDASGADVALLINNYYYKGNSGKLYQGDISLADRFNLRSVTTDDVLTTYEISGTDLKKLMEHPKIGGEEINATYALSGLKMEYTPWRAADQNVLSLTLPDGTEISDDAQYTVAAWAGSIDESYIGSVLEAHADAGTNVDLMTAYLGRVGEVSPAKDGRITLIWD</sequence>
<dbReference type="AlphaFoldDB" id="A0A369MPT0"/>
<dbReference type="EMBL" id="PPTU01000001">
    <property type="protein sequence ID" value="RDB73451.1"/>
    <property type="molecule type" value="Genomic_DNA"/>
</dbReference>
<evidence type="ECO:0000313" key="9">
    <source>
        <dbReference type="Proteomes" id="UP000436429"/>
    </source>
</evidence>
<evidence type="ECO:0000256" key="2">
    <source>
        <dbReference type="ARBA" id="ARBA00022448"/>
    </source>
</evidence>
<dbReference type="InterPro" id="IPR008334">
    <property type="entry name" value="5'-Nucleotdase_C"/>
</dbReference>
<dbReference type="GO" id="GO:0055085">
    <property type="term" value="P:transmembrane transport"/>
    <property type="evidence" value="ECO:0007669"/>
    <property type="project" value="InterPro"/>
</dbReference>
<dbReference type="Pfam" id="PF13416">
    <property type="entry name" value="SBP_bac_8"/>
    <property type="match status" value="1"/>
</dbReference>
<name>A0A369MPT0_EGGLN</name>
<dbReference type="Proteomes" id="UP000253970">
    <property type="component" value="Unassembled WGS sequence"/>
</dbReference>
<dbReference type="PANTHER" id="PTHR43649">
    <property type="entry name" value="ARABINOSE-BINDING PROTEIN-RELATED"/>
    <property type="match status" value="1"/>
</dbReference>
<feature type="signal peptide" evidence="4">
    <location>
        <begin position="1"/>
        <end position="27"/>
    </location>
</feature>
<feature type="chain" id="PRO_5044074477" evidence="4">
    <location>
        <begin position="28"/>
        <end position="618"/>
    </location>
</feature>
<gene>
    <name evidence="7" type="ORF">C1875_00960</name>
    <name evidence="6" type="ORF">GO726_04495</name>
</gene>
<protein>
    <submittedName>
        <fullName evidence="6">Extracellular solute-binding protein</fullName>
    </submittedName>
</protein>
<reference evidence="7 8" key="1">
    <citation type="journal article" date="2018" name="Elife">
        <title>Discovery and characterization of a prevalent human gut bacterial enzyme sufficient for the inactivation of a family of plant toxins.</title>
        <authorList>
            <person name="Koppel N."/>
            <person name="Bisanz J.E."/>
            <person name="Pandelia M.E."/>
            <person name="Turnbaugh P.J."/>
            <person name="Balskus E.P."/>
        </authorList>
    </citation>
    <scope>NUCLEOTIDE SEQUENCE [LARGE SCALE GENOMIC DNA]</scope>
    <source>
        <strain evidence="7 8">W1 BHI 6</strain>
    </source>
</reference>
<dbReference type="EMBL" id="WPOM01000006">
    <property type="protein sequence ID" value="MVN32426.1"/>
    <property type="molecule type" value="Genomic_DNA"/>
</dbReference>
<evidence type="ECO:0000313" key="7">
    <source>
        <dbReference type="EMBL" id="RDB73451.1"/>
    </source>
</evidence>
<organism evidence="7 8">
    <name type="scientific">Eggerthella lenta</name>
    <name type="common">Eubacterium lentum</name>
    <dbReference type="NCBI Taxonomy" id="84112"/>
    <lineage>
        <taxon>Bacteria</taxon>
        <taxon>Bacillati</taxon>
        <taxon>Actinomycetota</taxon>
        <taxon>Coriobacteriia</taxon>
        <taxon>Eggerthellales</taxon>
        <taxon>Eggerthellaceae</taxon>
        <taxon>Eggerthella</taxon>
    </lineage>
</organism>
<dbReference type="PANTHER" id="PTHR43649:SF12">
    <property type="entry name" value="DIACETYLCHITOBIOSE BINDING PROTEIN DASA"/>
    <property type="match status" value="1"/>
</dbReference>
<evidence type="ECO:0000313" key="8">
    <source>
        <dbReference type="Proteomes" id="UP000253970"/>
    </source>
</evidence>
<dbReference type="InterPro" id="IPR036907">
    <property type="entry name" value="5'-Nucleotdase_C_sf"/>
</dbReference>
<accession>A0A369MPT0</accession>
<dbReference type="GO" id="GO:0009166">
    <property type="term" value="P:nucleotide catabolic process"/>
    <property type="evidence" value="ECO:0007669"/>
    <property type="project" value="InterPro"/>
</dbReference>
<dbReference type="Proteomes" id="UP000436429">
    <property type="component" value="Unassembled WGS sequence"/>
</dbReference>
<dbReference type="RefSeq" id="WP_114532434.1">
    <property type="nucleotide sequence ID" value="NZ_JADNER010000003.1"/>
</dbReference>
<dbReference type="PROSITE" id="PS01037">
    <property type="entry name" value="SBP_BACTERIAL_1"/>
    <property type="match status" value="1"/>
</dbReference>
<comment type="caution">
    <text evidence="7">The sequence shown here is derived from an EMBL/GenBank/DDBJ whole genome shotgun (WGS) entry which is preliminary data.</text>
</comment>
<dbReference type="InterPro" id="IPR050490">
    <property type="entry name" value="Bact_solute-bd_prot1"/>
</dbReference>
<proteinExistence type="inferred from homology"/>
<evidence type="ECO:0000256" key="3">
    <source>
        <dbReference type="ARBA" id="ARBA00022729"/>
    </source>
</evidence>
<dbReference type="InterPro" id="IPR006059">
    <property type="entry name" value="SBP"/>
</dbReference>
<comment type="similarity">
    <text evidence="1">Belongs to the bacterial solute-binding protein 1 family.</text>
</comment>
<keyword evidence="2" id="KW-0813">Transport</keyword>
<dbReference type="InterPro" id="IPR006061">
    <property type="entry name" value="SBP_1_CS"/>
</dbReference>
<evidence type="ECO:0000313" key="6">
    <source>
        <dbReference type="EMBL" id="MVN32426.1"/>
    </source>
</evidence>
<dbReference type="Pfam" id="PF02872">
    <property type="entry name" value="5_nucleotid_C"/>
    <property type="match status" value="1"/>
</dbReference>
<dbReference type="PROSITE" id="PS51257">
    <property type="entry name" value="PROKAR_LIPOPROTEIN"/>
    <property type="match status" value="1"/>
</dbReference>
<dbReference type="GO" id="GO:0016787">
    <property type="term" value="F:hydrolase activity"/>
    <property type="evidence" value="ECO:0007669"/>
    <property type="project" value="InterPro"/>
</dbReference>
<keyword evidence="3 4" id="KW-0732">Signal</keyword>
<evidence type="ECO:0000259" key="5">
    <source>
        <dbReference type="Pfam" id="PF02872"/>
    </source>
</evidence>
<dbReference type="Gene3D" id="3.90.780.10">
    <property type="entry name" value="5'-Nucleotidase, C-terminal domain"/>
    <property type="match status" value="1"/>
</dbReference>
<dbReference type="SUPFAM" id="SSF55816">
    <property type="entry name" value="5'-nucleotidase (syn. UDP-sugar hydrolase), C-terminal domain"/>
    <property type="match status" value="1"/>
</dbReference>
<dbReference type="SUPFAM" id="SSF53850">
    <property type="entry name" value="Periplasmic binding protein-like II"/>
    <property type="match status" value="1"/>
</dbReference>
<feature type="domain" description="5'-Nucleotidase C-terminal" evidence="5">
    <location>
        <begin position="445"/>
        <end position="569"/>
    </location>
</feature>
<reference evidence="6 9" key="2">
    <citation type="submission" date="2019-11" db="EMBL/GenBank/DDBJ databases">
        <title>Whole genome shotgun sequencing (WGS) data from Adlercreutzia equolifaciens ResAG-91, Eggerthella lenta MRI-F36, MRI-F37, MRI-F40, ResAG-49, ResAG-88, ResAG-121, ResAG-145, and Gordonibacter sp. ResAG-5, ResAG-26, ResAG-43, ResAG-50, ResAG-59.</title>
        <authorList>
            <person name="Stoll D.A."/>
            <person name="Danylec N."/>
            <person name="Franz C.M.A.P."/>
            <person name="Huch M."/>
        </authorList>
    </citation>
    <scope>NUCLEOTIDE SEQUENCE [LARGE SCALE GENOMIC DNA]</scope>
    <source>
        <strain evidence="6 9">ResAG-88</strain>
    </source>
</reference>
<evidence type="ECO:0000256" key="1">
    <source>
        <dbReference type="ARBA" id="ARBA00008520"/>
    </source>
</evidence>
<dbReference type="Gene3D" id="3.40.190.10">
    <property type="entry name" value="Periplasmic binding protein-like II"/>
    <property type="match status" value="2"/>
</dbReference>
<evidence type="ECO:0000256" key="4">
    <source>
        <dbReference type="SAM" id="SignalP"/>
    </source>
</evidence>